<sequence length="65" mass="7561">MPKAPAQGRRYGLVYEKPIATRSISNPTDKEKRAVYAEYVSEIERIFNQYKSEFGYKSDETLLII</sequence>
<comment type="caution">
    <text evidence="4">The sequence shown here is derived from an EMBL/GenBank/DDBJ whole genome shotgun (WGS) entry which is preliminary data.</text>
</comment>
<accession>A0A8S9TGR8</accession>
<gene>
    <name evidence="4" type="ORF">GN958_ATG22942</name>
</gene>
<keyword evidence="3 4" id="KW-0012">Acyltransferase</keyword>
<evidence type="ECO:0000313" key="5">
    <source>
        <dbReference type="Proteomes" id="UP000704712"/>
    </source>
</evidence>
<evidence type="ECO:0000256" key="2">
    <source>
        <dbReference type="ARBA" id="ARBA00022679"/>
    </source>
</evidence>
<dbReference type="Pfam" id="PF03982">
    <property type="entry name" value="DAGAT"/>
    <property type="match status" value="1"/>
</dbReference>
<reference evidence="4" key="1">
    <citation type="submission" date="2020-03" db="EMBL/GenBank/DDBJ databases">
        <title>Hybrid Assembly of Korean Phytophthora infestans isolates.</title>
        <authorList>
            <person name="Prokchorchik M."/>
            <person name="Lee Y."/>
            <person name="Seo J."/>
            <person name="Cho J.-H."/>
            <person name="Park Y.-E."/>
            <person name="Jang D.-C."/>
            <person name="Im J.-S."/>
            <person name="Choi J.-G."/>
            <person name="Park H.-J."/>
            <person name="Lee G.-B."/>
            <person name="Lee Y.-G."/>
            <person name="Hong S.-Y."/>
            <person name="Cho K."/>
            <person name="Sohn K.H."/>
        </authorList>
    </citation>
    <scope>NUCLEOTIDE SEQUENCE</scope>
    <source>
        <strain evidence="4">KR_2_A2</strain>
    </source>
</reference>
<protein>
    <submittedName>
        <fullName evidence="4">Diacylglycerol acyltransferase domain-containing protein</fullName>
    </submittedName>
</protein>
<evidence type="ECO:0000256" key="1">
    <source>
        <dbReference type="ARBA" id="ARBA00005420"/>
    </source>
</evidence>
<comment type="similarity">
    <text evidence="1">Belongs to the diacylglycerol acyltransferase family.</text>
</comment>
<proteinExistence type="inferred from homology"/>
<name>A0A8S9TGR8_PHYIN</name>
<dbReference type="GO" id="GO:0008374">
    <property type="term" value="F:O-acyltransferase activity"/>
    <property type="evidence" value="ECO:0007669"/>
    <property type="project" value="InterPro"/>
</dbReference>
<keyword evidence="2" id="KW-0808">Transferase</keyword>
<dbReference type="EMBL" id="JAACNO010003216">
    <property type="protein sequence ID" value="KAF4127886.1"/>
    <property type="molecule type" value="Genomic_DNA"/>
</dbReference>
<evidence type="ECO:0000256" key="3">
    <source>
        <dbReference type="ARBA" id="ARBA00023315"/>
    </source>
</evidence>
<dbReference type="AlphaFoldDB" id="A0A8S9TGR8"/>
<dbReference type="Proteomes" id="UP000704712">
    <property type="component" value="Unassembled WGS sequence"/>
</dbReference>
<organism evidence="4 5">
    <name type="scientific">Phytophthora infestans</name>
    <name type="common">Potato late blight agent</name>
    <name type="synonym">Botrytis infestans</name>
    <dbReference type="NCBI Taxonomy" id="4787"/>
    <lineage>
        <taxon>Eukaryota</taxon>
        <taxon>Sar</taxon>
        <taxon>Stramenopiles</taxon>
        <taxon>Oomycota</taxon>
        <taxon>Peronosporomycetes</taxon>
        <taxon>Peronosporales</taxon>
        <taxon>Peronosporaceae</taxon>
        <taxon>Phytophthora</taxon>
    </lineage>
</organism>
<dbReference type="InterPro" id="IPR007130">
    <property type="entry name" value="DAGAT"/>
</dbReference>
<evidence type="ECO:0000313" key="4">
    <source>
        <dbReference type="EMBL" id="KAF4127886.1"/>
    </source>
</evidence>